<reference evidence="2 3" key="1">
    <citation type="submission" date="2019-06" db="EMBL/GenBank/DDBJ databases">
        <title>Genome analyses of bacteria isolated from kimchi.</title>
        <authorList>
            <person name="Lee S."/>
            <person name="Ahn S."/>
            <person name="Roh S."/>
        </authorList>
    </citation>
    <scope>NUCLEOTIDE SEQUENCE [LARGE SCALE GENOMIC DNA]</scope>
    <source>
        <strain evidence="2 3">CBA3616</strain>
    </source>
</reference>
<dbReference type="EMBL" id="CP042392">
    <property type="protein sequence ID" value="QEA52001.1"/>
    <property type="molecule type" value="Genomic_DNA"/>
</dbReference>
<dbReference type="Pfam" id="PF12728">
    <property type="entry name" value="HTH_17"/>
    <property type="match status" value="1"/>
</dbReference>
<evidence type="ECO:0000313" key="3">
    <source>
        <dbReference type="Proteomes" id="UP000321772"/>
    </source>
</evidence>
<organism evidence="2 3">
    <name type="scientific">Loigolactobacillus coryniformis</name>
    <dbReference type="NCBI Taxonomy" id="1610"/>
    <lineage>
        <taxon>Bacteria</taxon>
        <taxon>Bacillati</taxon>
        <taxon>Bacillota</taxon>
        <taxon>Bacilli</taxon>
        <taxon>Lactobacillales</taxon>
        <taxon>Lactobacillaceae</taxon>
        <taxon>Loigolactobacillus</taxon>
    </lineage>
</organism>
<dbReference type="InterPro" id="IPR009061">
    <property type="entry name" value="DNA-bd_dom_put_sf"/>
</dbReference>
<accession>A0A5B8THU8</accession>
<name>A0A5B8THU8_9LACO</name>
<dbReference type="AlphaFoldDB" id="A0A5B8THU8"/>
<feature type="domain" description="Helix-turn-helix" evidence="1">
    <location>
        <begin position="19"/>
        <end position="64"/>
    </location>
</feature>
<dbReference type="InterPro" id="IPR036388">
    <property type="entry name" value="WH-like_DNA-bd_sf"/>
</dbReference>
<dbReference type="SUPFAM" id="SSF46955">
    <property type="entry name" value="Putative DNA-binding domain"/>
    <property type="match status" value="1"/>
</dbReference>
<evidence type="ECO:0000259" key="1">
    <source>
        <dbReference type="Pfam" id="PF12728"/>
    </source>
</evidence>
<sequence>MIMGEVKRVRTDAAIGTRYLKKKDLCNYLQIANNTLDSWIAQGLPSITIGGCIRFGRSSVDDWLITRADEMKHKS</sequence>
<dbReference type="InterPro" id="IPR041657">
    <property type="entry name" value="HTH_17"/>
</dbReference>
<evidence type="ECO:0000313" key="2">
    <source>
        <dbReference type="EMBL" id="QEA52001.1"/>
    </source>
</evidence>
<gene>
    <name evidence="2" type="ORF">FGL77_00760</name>
</gene>
<proteinExistence type="predicted"/>
<dbReference type="Gene3D" id="1.10.10.10">
    <property type="entry name" value="Winged helix-like DNA-binding domain superfamily/Winged helix DNA-binding domain"/>
    <property type="match status" value="1"/>
</dbReference>
<dbReference type="Proteomes" id="UP000321772">
    <property type="component" value="Chromosome"/>
</dbReference>
<protein>
    <submittedName>
        <fullName evidence="2">Helix-turn-helix domain-containing protein</fullName>
    </submittedName>
</protein>